<evidence type="ECO:0000256" key="1">
    <source>
        <dbReference type="SAM" id="MobiDB-lite"/>
    </source>
</evidence>
<dbReference type="GeneID" id="25256443"/>
<feature type="non-terminal residue" evidence="2">
    <location>
        <position position="1"/>
    </location>
</feature>
<name>U6L9D4_EIMTE</name>
<evidence type="ECO:0000313" key="2">
    <source>
        <dbReference type="EMBL" id="CDJ44390.1"/>
    </source>
</evidence>
<reference evidence="2" key="1">
    <citation type="submission" date="2013-10" db="EMBL/GenBank/DDBJ databases">
        <title>Genomic analysis of the causative agents of coccidiosis in chickens.</title>
        <authorList>
            <person name="Reid A.J."/>
            <person name="Blake D."/>
            <person name="Billington K."/>
            <person name="Browne H."/>
            <person name="Dunn M."/>
            <person name="Hung S."/>
            <person name="Kawahara F."/>
            <person name="Miranda-Saavedra D."/>
            <person name="Mourier T."/>
            <person name="Nagra H."/>
            <person name="Otto T.D."/>
            <person name="Rawlings N."/>
            <person name="Sanchez A."/>
            <person name="Sanders M."/>
            <person name="Subramaniam C."/>
            <person name="Tay Y."/>
            <person name="Dear P."/>
            <person name="Doerig C."/>
            <person name="Gruber A."/>
            <person name="Parkinson J."/>
            <person name="Shirley M."/>
            <person name="Wan K.L."/>
            <person name="Berriman M."/>
            <person name="Tomley F."/>
            <person name="Pain A."/>
        </authorList>
    </citation>
    <scope>NUCLEOTIDE SEQUENCE [LARGE SCALE GENOMIC DNA]</scope>
    <source>
        <strain evidence="2">Houghton</strain>
    </source>
</reference>
<keyword evidence="3" id="KW-1185">Reference proteome</keyword>
<dbReference type="OrthoDB" id="10595482at2759"/>
<proteinExistence type="predicted"/>
<dbReference type="VEuPathDB" id="ToxoDB:ETH_00037010"/>
<organism evidence="2 3">
    <name type="scientific">Eimeria tenella</name>
    <name type="common">Coccidian parasite</name>
    <dbReference type="NCBI Taxonomy" id="5802"/>
    <lineage>
        <taxon>Eukaryota</taxon>
        <taxon>Sar</taxon>
        <taxon>Alveolata</taxon>
        <taxon>Apicomplexa</taxon>
        <taxon>Conoidasida</taxon>
        <taxon>Coccidia</taxon>
        <taxon>Eucoccidiorida</taxon>
        <taxon>Eimeriorina</taxon>
        <taxon>Eimeriidae</taxon>
        <taxon>Eimeria</taxon>
    </lineage>
</organism>
<protein>
    <submittedName>
        <fullName evidence="2">Uncharacterized protein</fullName>
    </submittedName>
</protein>
<dbReference type="AlphaFoldDB" id="U6L9D4"/>
<reference evidence="2" key="2">
    <citation type="submission" date="2013-10" db="EMBL/GenBank/DDBJ databases">
        <authorList>
            <person name="Aslett M."/>
        </authorList>
    </citation>
    <scope>NUCLEOTIDE SEQUENCE [LARGE SCALE GENOMIC DNA]</scope>
    <source>
        <strain evidence="2">Houghton</strain>
    </source>
</reference>
<sequence length="239" mass="25999">ALQPGALRAAARSSALRVPRRVRGPGPGVPADPAVPKGAPGALRGPREGGGVRGCGAQQLRMRVHQWSRCSDHRCRPGVRASQQQLLLQQQPLRAAGAAALHRLARGRRGLRVQQRLFAGEGPGVHSLPLQTSGPLQQEALRLRRRGPQLLPHCSRRLLLRLPGLCGAAAGRRRALLPAAAAAKRALHLLRCCCCCCCCCSPRSRRLVARIQRRAQRPTGIRLHCSSFPFRQRTTVRHL</sequence>
<dbReference type="EMBL" id="HG677012">
    <property type="protein sequence ID" value="CDJ44390.1"/>
    <property type="molecule type" value="Genomic_DNA"/>
</dbReference>
<dbReference type="RefSeq" id="XP_013235139.1">
    <property type="nucleotide sequence ID" value="XM_013379685.1"/>
</dbReference>
<feature type="region of interest" description="Disordered" evidence="1">
    <location>
        <begin position="1"/>
        <end position="51"/>
    </location>
</feature>
<gene>
    <name evidence="2" type="ORF">ETH_00037010</name>
</gene>
<feature type="compositionally biased region" description="Low complexity" evidence="1">
    <location>
        <begin position="29"/>
        <end position="44"/>
    </location>
</feature>
<dbReference type="Proteomes" id="UP000030747">
    <property type="component" value="Unassembled WGS sequence"/>
</dbReference>
<feature type="non-terminal residue" evidence="2">
    <location>
        <position position="239"/>
    </location>
</feature>
<feature type="compositionally biased region" description="Low complexity" evidence="1">
    <location>
        <begin position="1"/>
        <end position="17"/>
    </location>
</feature>
<evidence type="ECO:0000313" key="3">
    <source>
        <dbReference type="Proteomes" id="UP000030747"/>
    </source>
</evidence>
<accession>U6L9D4</accession>